<dbReference type="SUPFAM" id="SSF50956">
    <property type="entry name" value="Thermostable phytase (3-phytase)"/>
    <property type="match status" value="1"/>
</dbReference>
<keyword evidence="2" id="KW-1185">Reference proteome</keyword>
<reference evidence="1 2" key="1">
    <citation type="submission" date="2021-05" db="EMBL/GenBank/DDBJ databases">
        <title>A Polyphasic approach of four new species of the genus Ohtaekwangia: Ohtaekwangia histidinii sp. nov., Ohtaekwangia cretensis sp. nov., Ohtaekwangia indiensis sp. nov., Ohtaekwangia reichenbachii sp. nov. from diverse environment.</title>
        <authorList>
            <person name="Octaviana S."/>
        </authorList>
    </citation>
    <scope>NUCLEOTIDE SEQUENCE [LARGE SCALE GENOMIC DNA]</scope>
    <source>
        <strain evidence="1 2">PWU4</strain>
    </source>
</reference>
<dbReference type="EMBL" id="JAHESF010000008">
    <property type="protein sequence ID" value="MBT1697275.1"/>
    <property type="molecule type" value="Genomic_DNA"/>
</dbReference>
<accession>A0AAP2DJC1</accession>
<protein>
    <recommendedName>
        <fullName evidence="3">PE-PGRS family protein</fullName>
    </recommendedName>
</protein>
<gene>
    <name evidence="1" type="ORF">KK083_10335</name>
</gene>
<evidence type="ECO:0008006" key="3">
    <source>
        <dbReference type="Google" id="ProtNLM"/>
    </source>
</evidence>
<evidence type="ECO:0000313" key="1">
    <source>
        <dbReference type="EMBL" id="MBT1697275.1"/>
    </source>
</evidence>
<evidence type="ECO:0000313" key="2">
    <source>
        <dbReference type="Proteomes" id="UP001319200"/>
    </source>
</evidence>
<name>A0AAP2DJC1_9BACT</name>
<dbReference type="Proteomes" id="UP001319200">
    <property type="component" value="Unassembled WGS sequence"/>
</dbReference>
<sequence>MLMLGATLACSQKKAEKADSDIFLNGQSLAEVTSKKLHEASGLAASVNNPGMLWTHNDSGNGADVFLIDQKMNIKLTCTLAKVKNRDWEDIAVGPGPEPGKNYVYVADIGDNMARHQYKMVYRFEEPVLDPAQQKVTITQFDTITFQLEGEVKDTEALMVNPRNKNIYIISKREKPVYLYELKYPYSTKDTLTATQITALPYSYIVAADFSADGKEVIMKNYKNVYYWKVDDRPIADVLKGKPYILIYKEEPQGEAVTFAHDGSGYYTLSEKVTGEKSYLYFYPRKSK</sequence>
<comment type="caution">
    <text evidence="1">The sequence shown here is derived from an EMBL/GenBank/DDBJ whole genome shotgun (WGS) entry which is preliminary data.</text>
</comment>
<dbReference type="AlphaFoldDB" id="A0AAP2DJC1"/>
<proteinExistence type="predicted"/>
<organism evidence="1 2">
    <name type="scientific">Chryseosolibacter histidini</name>
    <dbReference type="NCBI Taxonomy" id="2782349"/>
    <lineage>
        <taxon>Bacteria</taxon>
        <taxon>Pseudomonadati</taxon>
        <taxon>Bacteroidota</taxon>
        <taxon>Cytophagia</taxon>
        <taxon>Cytophagales</taxon>
        <taxon>Chryseotaleaceae</taxon>
        <taxon>Chryseosolibacter</taxon>
    </lineage>
</organism>